<evidence type="ECO:0000313" key="2">
    <source>
        <dbReference type="Proteomes" id="UP000306319"/>
    </source>
</evidence>
<protein>
    <submittedName>
        <fullName evidence="1">Uncharacterized protein</fullName>
    </submittedName>
</protein>
<reference evidence="1" key="1">
    <citation type="submission" date="2019-04" db="EMBL/GenBank/DDBJ databases">
        <title>Microbes associate with the intestines of laboratory mice.</title>
        <authorList>
            <person name="Navarre W."/>
            <person name="Wong E."/>
            <person name="Huang K."/>
            <person name="Tropini C."/>
            <person name="Ng K."/>
            <person name="Yu B."/>
        </authorList>
    </citation>
    <scope>NUCLEOTIDE SEQUENCE</scope>
    <source>
        <strain evidence="1">NM04_E33</strain>
    </source>
</reference>
<name>A0AC61RK16_9BACT</name>
<evidence type="ECO:0000313" key="1">
    <source>
        <dbReference type="EMBL" id="TGY79042.1"/>
    </source>
</evidence>
<dbReference type="EMBL" id="SRYB01000009">
    <property type="protein sequence ID" value="TGY79042.1"/>
    <property type="molecule type" value="Genomic_DNA"/>
</dbReference>
<accession>A0AC61RK16</accession>
<organism evidence="1 2">
    <name type="scientific">Lepagella muris</name>
    <dbReference type="NCBI Taxonomy" id="3032870"/>
    <lineage>
        <taxon>Bacteria</taxon>
        <taxon>Pseudomonadati</taxon>
        <taxon>Bacteroidota</taxon>
        <taxon>Bacteroidia</taxon>
        <taxon>Bacteroidales</taxon>
        <taxon>Muribaculaceae</taxon>
        <taxon>Lepagella</taxon>
    </lineage>
</organism>
<gene>
    <name evidence="1" type="ORF">E5331_08235</name>
</gene>
<proteinExistence type="predicted"/>
<keyword evidence="2" id="KW-1185">Reference proteome</keyword>
<comment type="caution">
    <text evidence="1">The sequence shown here is derived from an EMBL/GenBank/DDBJ whole genome shotgun (WGS) entry which is preliminary data.</text>
</comment>
<sequence length="75" mass="8701">MDNRIDFEAWVKANMPARCVEIVKGELMTFVRLWGLNYLSEALAAFKKSAQCAEMRDIQFKGNRLIVAYANDWNK</sequence>
<dbReference type="Proteomes" id="UP000306319">
    <property type="component" value="Unassembled WGS sequence"/>
</dbReference>